<dbReference type="RefSeq" id="WP_268044175.1">
    <property type="nucleotide sequence ID" value="NZ_CP104064.1"/>
</dbReference>
<sequence length="242" mass="25262">MIQFGSLKGKTIAITGASRGIGRETADLLGTLGANLILGSRNEIGLAKLATRVEAVGGRALPVYLDVTDEGSVRNFADVAINEFGTVDVLINSAGIGTFASLLDLPTADFDEMISVNLKGTFLACKYFGPQMVQQGHGQILNIVSIAGTVALPGGGGYSASKFGVLGLTRVLQQELRSEGVQVTAVLPGAVNSSFWDGIDPKPDVSSMMPTSTLARHIVYLLSAHDGTFIDEITIMPPLGIL</sequence>
<dbReference type="InterPro" id="IPR036291">
    <property type="entry name" value="NAD(P)-bd_dom_sf"/>
</dbReference>
<keyword evidence="3" id="KW-0560">Oxidoreductase</keyword>
<dbReference type="Proteomes" id="UP001164803">
    <property type="component" value="Chromosome"/>
</dbReference>
<dbReference type="InterPro" id="IPR002347">
    <property type="entry name" value="SDR_fam"/>
</dbReference>
<protein>
    <submittedName>
        <fullName evidence="5">SDR family oxidoreductase</fullName>
    </submittedName>
</protein>
<keyword evidence="6" id="KW-1185">Reference proteome</keyword>
<evidence type="ECO:0000256" key="4">
    <source>
        <dbReference type="RuleBase" id="RU000363"/>
    </source>
</evidence>
<evidence type="ECO:0000256" key="1">
    <source>
        <dbReference type="ARBA" id="ARBA00006484"/>
    </source>
</evidence>
<evidence type="ECO:0000256" key="3">
    <source>
        <dbReference type="ARBA" id="ARBA00023002"/>
    </source>
</evidence>
<dbReference type="CDD" id="cd05233">
    <property type="entry name" value="SDR_c"/>
    <property type="match status" value="1"/>
</dbReference>
<dbReference type="PROSITE" id="PS00061">
    <property type="entry name" value="ADH_SHORT"/>
    <property type="match status" value="1"/>
</dbReference>
<gene>
    <name evidence="5" type="ORF">NZD86_21875</name>
</gene>
<keyword evidence="2" id="KW-0521">NADP</keyword>
<dbReference type="EMBL" id="CP104064">
    <property type="protein sequence ID" value="WAH36789.1"/>
    <property type="molecule type" value="Genomic_DNA"/>
</dbReference>
<dbReference type="SUPFAM" id="SSF51735">
    <property type="entry name" value="NAD(P)-binding Rossmann-fold domains"/>
    <property type="match status" value="1"/>
</dbReference>
<dbReference type="PANTHER" id="PTHR43391">
    <property type="entry name" value="RETINOL DEHYDROGENASE-RELATED"/>
    <property type="match status" value="1"/>
</dbReference>
<comment type="similarity">
    <text evidence="1 4">Belongs to the short-chain dehydrogenases/reductases (SDR) family.</text>
</comment>
<name>A0ABY6Z226_9BACL</name>
<dbReference type="Pfam" id="PF00106">
    <property type="entry name" value="adh_short"/>
    <property type="match status" value="1"/>
</dbReference>
<organism evidence="5 6">
    <name type="scientific">Alicyclobacillus dauci</name>
    <dbReference type="NCBI Taxonomy" id="1475485"/>
    <lineage>
        <taxon>Bacteria</taxon>
        <taxon>Bacillati</taxon>
        <taxon>Bacillota</taxon>
        <taxon>Bacilli</taxon>
        <taxon>Bacillales</taxon>
        <taxon>Alicyclobacillaceae</taxon>
        <taxon>Alicyclobacillus</taxon>
    </lineage>
</organism>
<reference evidence="5" key="1">
    <citation type="submission" date="2022-08" db="EMBL/GenBank/DDBJ databases">
        <title>Alicyclobacillus dauci DSM2870, complete genome.</title>
        <authorList>
            <person name="Wang Q."/>
            <person name="Cai R."/>
            <person name="Wang Z."/>
        </authorList>
    </citation>
    <scope>NUCLEOTIDE SEQUENCE</scope>
    <source>
        <strain evidence="5">DSM 28700</strain>
    </source>
</reference>
<evidence type="ECO:0000256" key="2">
    <source>
        <dbReference type="ARBA" id="ARBA00022857"/>
    </source>
</evidence>
<accession>A0ABY6Z226</accession>
<dbReference type="InterPro" id="IPR020904">
    <property type="entry name" value="Sc_DH/Rdtase_CS"/>
</dbReference>
<evidence type="ECO:0000313" key="6">
    <source>
        <dbReference type="Proteomes" id="UP001164803"/>
    </source>
</evidence>
<dbReference type="PRINTS" id="PR00080">
    <property type="entry name" value="SDRFAMILY"/>
</dbReference>
<dbReference type="Gene3D" id="3.40.50.720">
    <property type="entry name" value="NAD(P)-binding Rossmann-like Domain"/>
    <property type="match status" value="1"/>
</dbReference>
<proteinExistence type="inferred from homology"/>
<dbReference type="PANTHER" id="PTHR43391:SF14">
    <property type="entry name" value="DEHYDROGENASE_REDUCTASE SDR FAMILY PROTEIN 7-LIKE"/>
    <property type="match status" value="1"/>
</dbReference>
<dbReference type="PRINTS" id="PR00081">
    <property type="entry name" value="GDHRDH"/>
</dbReference>
<evidence type="ECO:0000313" key="5">
    <source>
        <dbReference type="EMBL" id="WAH36789.1"/>
    </source>
</evidence>